<comment type="caution">
    <text evidence="2">The sequence shown here is derived from an EMBL/GenBank/DDBJ whole genome shotgun (WGS) entry which is preliminary data.</text>
</comment>
<reference evidence="2 3" key="1">
    <citation type="submission" date="2015-08" db="EMBL/GenBank/DDBJ databases">
        <title>Next Generation Sequencing and Analysis of the Genome of Puccinia sorghi L Schw, the Causal Agent of Maize Common Rust.</title>
        <authorList>
            <person name="Rochi L."/>
            <person name="Burguener G."/>
            <person name="Darino M."/>
            <person name="Turjanski A."/>
            <person name="Kreff E."/>
            <person name="Dieguez M.J."/>
            <person name="Sacco F."/>
        </authorList>
    </citation>
    <scope>NUCLEOTIDE SEQUENCE [LARGE SCALE GENOMIC DNA]</scope>
    <source>
        <strain evidence="2 3">RO10H11247</strain>
    </source>
</reference>
<protein>
    <submittedName>
        <fullName evidence="2">Uncharacterized protein</fullName>
    </submittedName>
</protein>
<sequence length="177" mass="20815">MRNEGLRSVTCQLQCFTYLKNPYFQEYQLDTLADILRNLLDAYKAINEVEVYSRFEPFKRHCIEELHLVQGDPLLGPRKSRKKKAPTRDDSEYDNMHAYDSFLTPAELDAFEDGIFTEEQHDIINSRENAFIDTLFDFDLWEEKAPQQSIDEIIELDGADESNEAKTNWNPEELWVP</sequence>
<evidence type="ECO:0000256" key="1">
    <source>
        <dbReference type="SAM" id="MobiDB-lite"/>
    </source>
</evidence>
<name>A0A0L6UAM2_9BASI</name>
<evidence type="ECO:0000313" key="2">
    <source>
        <dbReference type="EMBL" id="KNZ45594.1"/>
    </source>
</evidence>
<accession>A0A0L6UAM2</accession>
<dbReference type="EMBL" id="LAVV01013495">
    <property type="protein sequence ID" value="KNZ45594.1"/>
    <property type="molecule type" value="Genomic_DNA"/>
</dbReference>
<proteinExistence type="predicted"/>
<keyword evidence="3" id="KW-1185">Reference proteome</keyword>
<dbReference type="Proteomes" id="UP000037035">
    <property type="component" value="Unassembled WGS sequence"/>
</dbReference>
<evidence type="ECO:0000313" key="3">
    <source>
        <dbReference type="Proteomes" id="UP000037035"/>
    </source>
</evidence>
<feature type="region of interest" description="Disordered" evidence="1">
    <location>
        <begin position="158"/>
        <end position="177"/>
    </location>
</feature>
<dbReference type="VEuPathDB" id="FungiDB:VP01_7g34"/>
<dbReference type="OrthoDB" id="2507233at2759"/>
<gene>
    <name evidence="2" type="ORF">VP01_7g34</name>
</gene>
<organism evidence="2 3">
    <name type="scientific">Puccinia sorghi</name>
    <dbReference type="NCBI Taxonomy" id="27349"/>
    <lineage>
        <taxon>Eukaryota</taxon>
        <taxon>Fungi</taxon>
        <taxon>Dikarya</taxon>
        <taxon>Basidiomycota</taxon>
        <taxon>Pucciniomycotina</taxon>
        <taxon>Pucciniomycetes</taxon>
        <taxon>Pucciniales</taxon>
        <taxon>Pucciniaceae</taxon>
        <taxon>Puccinia</taxon>
    </lineage>
</organism>
<dbReference type="AlphaFoldDB" id="A0A0L6UAM2"/>